<dbReference type="CDD" id="cd00158">
    <property type="entry name" value="RHOD"/>
    <property type="match status" value="1"/>
</dbReference>
<gene>
    <name evidence="2" type="ORF">GU926_05010</name>
</gene>
<proteinExistence type="predicted"/>
<evidence type="ECO:0000313" key="3">
    <source>
        <dbReference type="Proteomes" id="UP000464214"/>
    </source>
</evidence>
<dbReference type="Pfam" id="PF00581">
    <property type="entry name" value="Rhodanese"/>
    <property type="match status" value="1"/>
</dbReference>
<evidence type="ECO:0000259" key="1">
    <source>
        <dbReference type="PROSITE" id="PS50206"/>
    </source>
</evidence>
<dbReference type="InterPro" id="IPR036873">
    <property type="entry name" value="Rhodanese-like_dom_sf"/>
</dbReference>
<protein>
    <submittedName>
        <fullName evidence="2">Rhodanese-like domain-containing protein</fullName>
    </submittedName>
</protein>
<dbReference type="RefSeq" id="WP_160689609.1">
    <property type="nucleotide sequence ID" value="NZ_CP047897.1"/>
</dbReference>
<evidence type="ECO:0000313" key="2">
    <source>
        <dbReference type="EMBL" id="QHL86830.1"/>
    </source>
</evidence>
<accession>A0A6P1NUV7</accession>
<dbReference type="EMBL" id="CP047897">
    <property type="protein sequence ID" value="QHL86830.1"/>
    <property type="molecule type" value="Genomic_DNA"/>
</dbReference>
<dbReference type="InterPro" id="IPR050229">
    <property type="entry name" value="GlpE_sulfurtransferase"/>
</dbReference>
<dbReference type="Proteomes" id="UP000464214">
    <property type="component" value="Chromosome"/>
</dbReference>
<dbReference type="KEGG" id="nib:GU926_05010"/>
<dbReference type="PROSITE" id="PS50206">
    <property type="entry name" value="RHODANESE_3"/>
    <property type="match status" value="1"/>
</dbReference>
<organism evidence="2 3">
    <name type="scientific">Nibribacter ruber</name>
    <dbReference type="NCBI Taxonomy" id="2698458"/>
    <lineage>
        <taxon>Bacteria</taxon>
        <taxon>Pseudomonadati</taxon>
        <taxon>Bacteroidota</taxon>
        <taxon>Cytophagia</taxon>
        <taxon>Cytophagales</taxon>
        <taxon>Hymenobacteraceae</taxon>
        <taxon>Nibribacter</taxon>
    </lineage>
</organism>
<feature type="domain" description="Rhodanese" evidence="1">
    <location>
        <begin position="17"/>
        <end position="100"/>
    </location>
</feature>
<dbReference type="AlphaFoldDB" id="A0A6P1NUV7"/>
<dbReference type="PANTHER" id="PTHR43031">
    <property type="entry name" value="FAD-DEPENDENT OXIDOREDUCTASE"/>
    <property type="match status" value="1"/>
</dbReference>
<dbReference type="PANTHER" id="PTHR43031:SF1">
    <property type="entry name" value="PYRIDINE NUCLEOTIDE-DISULPHIDE OXIDOREDUCTASE"/>
    <property type="match status" value="1"/>
</dbReference>
<dbReference type="SUPFAM" id="SSF52821">
    <property type="entry name" value="Rhodanese/Cell cycle control phosphatase"/>
    <property type="match status" value="1"/>
</dbReference>
<reference evidence="2 3" key="1">
    <citation type="submission" date="2020-01" db="EMBL/GenBank/DDBJ databases">
        <authorList>
            <person name="Kim M."/>
        </authorList>
    </citation>
    <scope>NUCLEOTIDE SEQUENCE [LARGE SCALE GENOMIC DNA]</scope>
    <source>
        <strain evidence="2 3">BT10</strain>
    </source>
</reference>
<dbReference type="InterPro" id="IPR001763">
    <property type="entry name" value="Rhodanese-like_dom"/>
</dbReference>
<name>A0A6P1NUV7_9BACT</name>
<sequence>MIVTDITAAELKQRLANNETPILLDVREPWEHEEQSIAGSQLIPLGTLPERIADLEEYKDQEILIHCRSGARSATAQAILKQQGFTNVRNVLGGIIAFNEAK</sequence>
<keyword evidence="3" id="KW-1185">Reference proteome</keyword>
<dbReference type="Gene3D" id="3.40.250.10">
    <property type="entry name" value="Rhodanese-like domain"/>
    <property type="match status" value="1"/>
</dbReference>
<dbReference type="SMART" id="SM00450">
    <property type="entry name" value="RHOD"/>
    <property type="match status" value="1"/>
</dbReference>